<comment type="caution">
    <text evidence="1">The sequence shown here is derived from an EMBL/GenBank/DDBJ whole genome shotgun (WGS) entry which is preliminary data.</text>
</comment>
<reference evidence="1" key="1">
    <citation type="journal article" date="2021" name="New Phytol.">
        <title>Evolutionary innovations through gain and loss of genes in the ectomycorrhizal Boletales.</title>
        <authorList>
            <person name="Wu G."/>
            <person name="Miyauchi S."/>
            <person name="Morin E."/>
            <person name="Kuo A."/>
            <person name="Drula E."/>
            <person name="Varga T."/>
            <person name="Kohler A."/>
            <person name="Feng B."/>
            <person name="Cao Y."/>
            <person name="Lipzen A."/>
            <person name="Daum C."/>
            <person name="Hundley H."/>
            <person name="Pangilinan J."/>
            <person name="Johnson J."/>
            <person name="Barry K."/>
            <person name="LaButti K."/>
            <person name="Ng V."/>
            <person name="Ahrendt S."/>
            <person name="Min B."/>
            <person name="Choi I.G."/>
            <person name="Park H."/>
            <person name="Plett J.M."/>
            <person name="Magnuson J."/>
            <person name="Spatafora J.W."/>
            <person name="Nagy L.G."/>
            <person name="Henrissat B."/>
            <person name="Grigoriev I.V."/>
            <person name="Yang Z.L."/>
            <person name="Xu J."/>
            <person name="Martin F.M."/>
        </authorList>
    </citation>
    <scope>NUCLEOTIDE SEQUENCE</scope>
    <source>
        <strain evidence="1">KUC20120723A-06</strain>
    </source>
</reference>
<dbReference type="Proteomes" id="UP000790709">
    <property type="component" value="Unassembled WGS sequence"/>
</dbReference>
<gene>
    <name evidence="1" type="ORF">BV22DRAFT_1016295</name>
</gene>
<keyword evidence="2" id="KW-1185">Reference proteome</keyword>
<proteinExistence type="predicted"/>
<accession>A0ACB8BCE9</accession>
<protein>
    <submittedName>
        <fullName evidence="1">Uncharacterized protein</fullName>
    </submittedName>
</protein>
<evidence type="ECO:0000313" key="2">
    <source>
        <dbReference type="Proteomes" id="UP000790709"/>
    </source>
</evidence>
<organism evidence="1 2">
    <name type="scientific">Leucogyrophana mollusca</name>
    <dbReference type="NCBI Taxonomy" id="85980"/>
    <lineage>
        <taxon>Eukaryota</taxon>
        <taxon>Fungi</taxon>
        <taxon>Dikarya</taxon>
        <taxon>Basidiomycota</taxon>
        <taxon>Agaricomycotina</taxon>
        <taxon>Agaricomycetes</taxon>
        <taxon>Agaricomycetidae</taxon>
        <taxon>Boletales</taxon>
        <taxon>Boletales incertae sedis</taxon>
        <taxon>Leucogyrophana</taxon>
    </lineage>
</organism>
<evidence type="ECO:0000313" key="1">
    <source>
        <dbReference type="EMBL" id="KAH7922954.1"/>
    </source>
</evidence>
<dbReference type="EMBL" id="MU266467">
    <property type="protein sequence ID" value="KAH7922954.1"/>
    <property type="molecule type" value="Genomic_DNA"/>
</dbReference>
<name>A0ACB8BCE9_9AGAM</name>
<sequence>MNSLRQRIPFKYPSDSSSTEEPLVLDEQEQDELIDKLRTRNSTSDRQHRLGLQLTIALSCILHLVYLFSDQDSPLFAMFPAGPSGKGSPLPLSRLVTMVDVLFHVNLGVLVHPWPMRGSHIVSFPLSYMYAFAWSAIPPTLSLLAGKAWQTTAWWSMMLITTWVSHVVQAWIEETDEGFSEFEKMKYQAAGA</sequence>